<sequence length="178" mass="19969">MEPTASGIFCDRMLSMVNSEDVNAIIQAQRHMLDRFEKTNEMLLNFNGLSNVRLQQMNEHFLHHTRTLVEMKKDLDSIFRRIRALKGKIAKQYPEAFSNVHELPILEDDDEEFDPVPPSTATTVTLTSEQSTESCDTSPDIISPTISHCCSEDSTQEQLDTPTSDGLGGAVLRDEGPD</sequence>
<dbReference type="KEGG" id="pki:111843376"/>
<dbReference type="InterPro" id="IPR019371">
    <property type="entry name" value="KxDL_dom"/>
</dbReference>
<dbReference type="AlphaFoldDB" id="A0A3B3RF20"/>
<dbReference type="OrthoDB" id="10258877at2759"/>
<feature type="compositionally biased region" description="Polar residues" evidence="3">
    <location>
        <begin position="119"/>
        <end position="137"/>
    </location>
</feature>
<comment type="similarity">
    <text evidence="1">Belongs to the KXD1 family.</text>
</comment>
<dbReference type="Proteomes" id="UP000261540">
    <property type="component" value="Unplaced"/>
</dbReference>
<evidence type="ECO:0000259" key="4">
    <source>
        <dbReference type="Pfam" id="PF10241"/>
    </source>
</evidence>
<reference evidence="5" key="2">
    <citation type="submission" date="2025-09" db="UniProtKB">
        <authorList>
            <consortium name="Ensembl"/>
        </authorList>
    </citation>
    <scope>IDENTIFICATION</scope>
</reference>
<evidence type="ECO:0000313" key="6">
    <source>
        <dbReference type="Proteomes" id="UP000261540"/>
    </source>
</evidence>
<dbReference type="InterPro" id="IPR039843">
    <property type="entry name" value="KXD1-like"/>
</dbReference>
<reference evidence="5" key="1">
    <citation type="submission" date="2025-08" db="UniProtKB">
        <authorList>
            <consortium name="Ensembl"/>
        </authorList>
    </citation>
    <scope>IDENTIFICATION</scope>
</reference>
<dbReference type="Ensembl" id="ENSPKIT00000041431.1">
    <property type="protein sequence ID" value="ENSPKIP00000016928.1"/>
    <property type="gene ID" value="ENSPKIG00000003053.1"/>
</dbReference>
<accession>A0A3B3RF20</accession>
<evidence type="ECO:0000256" key="3">
    <source>
        <dbReference type="SAM" id="MobiDB-lite"/>
    </source>
</evidence>
<feature type="compositionally biased region" description="Polar residues" evidence="3">
    <location>
        <begin position="144"/>
        <end position="164"/>
    </location>
</feature>
<feature type="domain" description="KxDL" evidence="4">
    <location>
        <begin position="12"/>
        <end position="97"/>
    </location>
</feature>
<dbReference type="PANTHER" id="PTHR13511">
    <property type="entry name" value="KXDL MOTIF-CONTAINING PROTEIN 1"/>
    <property type="match status" value="1"/>
</dbReference>
<dbReference type="GeneID" id="111843376"/>
<dbReference type="GeneTree" id="ENSGT00530000064192"/>
<dbReference type="CTD" id="79036"/>
<dbReference type="PANTHER" id="PTHR13511:SF0">
    <property type="entry name" value="KXDL MOTIF-CONTAINING PROTEIN 1"/>
    <property type="match status" value="1"/>
</dbReference>
<keyword evidence="6" id="KW-1185">Reference proteome</keyword>
<dbReference type="RefSeq" id="XP_023666678.1">
    <property type="nucleotide sequence ID" value="XM_023810910.2"/>
</dbReference>
<evidence type="ECO:0000256" key="2">
    <source>
        <dbReference type="ARBA" id="ARBA00014719"/>
    </source>
</evidence>
<name>A0A3B3RF20_9TELE</name>
<proteinExistence type="inferred from homology"/>
<dbReference type="Pfam" id="PF10241">
    <property type="entry name" value="KxDL"/>
    <property type="match status" value="1"/>
</dbReference>
<dbReference type="GO" id="GO:0099078">
    <property type="term" value="C:BORC complex"/>
    <property type="evidence" value="ECO:0007669"/>
    <property type="project" value="TreeGrafter"/>
</dbReference>
<organism evidence="5 6">
    <name type="scientific">Paramormyrops kingsleyae</name>
    <dbReference type="NCBI Taxonomy" id="1676925"/>
    <lineage>
        <taxon>Eukaryota</taxon>
        <taxon>Metazoa</taxon>
        <taxon>Chordata</taxon>
        <taxon>Craniata</taxon>
        <taxon>Vertebrata</taxon>
        <taxon>Euteleostomi</taxon>
        <taxon>Actinopterygii</taxon>
        <taxon>Neopterygii</taxon>
        <taxon>Teleostei</taxon>
        <taxon>Osteoglossocephala</taxon>
        <taxon>Osteoglossomorpha</taxon>
        <taxon>Osteoglossiformes</taxon>
        <taxon>Mormyridae</taxon>
        <taxon>Paramormyrops</taxon>
    </lineage>
</organism>
<evidence type="ECO:0000313" key="5">
    <source>
        <dbReference type="Ensembl" id="ENSPKIP00000016928.1"/>
    </source>
</evidence>
<feature type="region of interest" description="Disordered" evidence="3">
    <location>
        <begin position="109"/>
        <end position="178"/>
    </location>
</feature>
<dbReference type="STRING" id="1676925.ENSPKIP00000016928"/>
<dbReference type="GO" id="GO:0032418">
    <property type="term" value="P:lysosome localization"/>
    <property type="evidence" value="ECO:0007669"/>
    <property type="project" value="TreeGrafter"/>
</dbReference>
<evidence type="ECO:0000256" key="1">
    <source>
        <dbReference type="ARBA" id="ARBA00005913"/>
    </source>
</evidence>
<protein>
    <recommendedName>
        <fullName evidence="2">KxDL motif-containing protein 1</fullName>
    </recommendedName>
</protein>